<reference evidence="1 2" key="1">
    <citation type="submission" date="2019-06" db="EMBL/GenBank/DDBJ databases">
        <title>Sorghum-associated microbial communities from plants grown in Nebraska, USA.</title>
        <authorList>
            <person name="Schachtman D."/>
        </authorList>
    </citation>
    <scope>NUCLEOTIDE SEQUENCE [LARGE SCALE GENOMIC DNA]</scope>
    <source>
        <strain evidence="1 2">1209</strain>
    </source>
</reference>
<comment type="caution">
    <text evidence="1">The sequence shown here is derived from an EMBL/GenBank/DDBJ whole genome shotgun (WGS) entry which is preliminary data.</text>
</comment>
<gene>
    <name evidence="1" type="ORF">FHW36_104119</name>
</gene>
<evidence type="ECO:0000313" key="1">
    <source>
        <dbReference type="EMBL" id="TWF40437.1"/>
    </source>
</evidence>
<organism evidence="1 2">
    <name type="scientific">Chitinophaga polysaccharea</name>
    <dbReference type="NCBI Taxonomy" id="1293035"/>
    <lineage>
        <taxon>Bacteria</taxon>
        <taxon>Pseudomonadati</taxon>
        <taxon>Bacteroidota</taxon>
        <taxon>Chitinophagia</taxon>
        <taxon>Chitinophagales</taxon>
        <taxon>Chitinophagaceae</taxon>
        <taxon>Chitinophaga</taxon>
    </lineage>
</organism>
<dbReference type="RefSeq" id="WP_145670439.1">
    <property type="nucleotide sequence ID" value="NZ_VIWO01000004.1"/>
</dbReference>
<keyword evidence="2" id="KW-1185">Reference proteome</keyword>
<protein>
    <submittedName>
        <fullName evidence="1">Uncharacterized protein</fullName>
    </submittedName>
</protein>
<evidence type="ECO:0000313" key="2">
    <source>
        <dbReference type="Proteomes" id="UP000320811"/>
    </source>
</evidence>
<dbReference type="EMBL" id="VIWO01000004">
    <property type="protein sequence ID" value="TWF40437.1"/>
    <property type="molecule type" value="Genomic_DNA"/>
</dbReference>
<dbReference type="AlphaFoldDB" id="A0A561PQP2"/>
<sequence>MILLPATEYFAGYPGTVVRIIFARQAADATKIPPLKLVQYDYQLRTGCQEEMRMLINIIYQFDVYISVVTVARARPFCYVRALPRYKNIIDIDGLFHSSLEKPVSNRYTYQLKTGITTDRHGMIIIENKGLIGLIRKGK</sequence>
<name>A0A561PQP2_9BACT</name>
<proteinExistence type="predicted"/>
<accession>A0A561PQP2</accession>
<dbReference type="Proteomes" id="UP000320811">
    <property type="component" value="Unassembled WGS sequence"/>
</dbReference>